<organism evidence="2">
    <name type="scientific">bioreactor metagenome</name>
    <dbReference type="NCBI Taxonomy" id="1076179"/>
    <lineage>
        <taxon>unclassified sequences</taxon>
        <taxon>metagenomes</taxon>
        <taxon>ecological metagenomes</taxon>
    </lineage>
</organism>
<evidence type="ECO:0000256" key="1">
    <source>
        <dbReference type="SAM" id="MobiDB-lite"/>
    </source>
</evidence>
<name>A0A645GY47_9ZZZZ</name>
<feature type="compositionally biased region" description="Basic and acidic residues" evidence="1">
    <location>
        <begin position="1"/>
        <end position="22"/>
    </location>
</feature>
<feature type="region of interest" description="Disordered" evidence="1">
    <location>
        <begin position="1"/>
        <end position="55"/>
    </location>
</feature>
<dbReference type="AlphaFoldDB" id="A0A645GY47"/>
<gene>
    <name evidence="2" type="ORF">SDC9_178794</name>
</gene>
<sequence length="114" mass="12987">MQRNAEHDGGNERRAQRAEQPERVGGLDGAPDFRKGSIAQRKIHGSRDQREQKNGTQYAPAFLRLFCFGLRRFHGGSGALSVNGFCLIHLHELYHTKETDKKLYARLRANVKKI</sequence>
<evidence type="ECO:0000313" key="2">
    <source>
        <dbReference type="EMBL" id="MPN31320.1"/>
    </source>
</evidence>
<proteinExistence type="predicted"/>
<accession>A0A645GY47</accession>
<protein>
    <submittedName>
        <fullName evidence="2">Uncharacterized protein</fullName>
    </submittedName>
</protein>
<reference evidence="2" key="1">
    <citation type="submission" date="2019-08" db="EMBL/GenBank/DDBJ databases">
        <authorList>
            <person name="Kucharzyk K."/>
            <person name="Murdoch R.W."/>
            <person name="Higgins S."/>
            <person name="Loffler F."/>
        </authorList>
    </citation>
    <scope>NUCLEOTIDE SEQUENCE</scope>
</reference>
<comment type="caution">
    <text evidence="2">The sequence shown here is derived from an EMBL/GenBank/DDBJ whole genome shotgun (WGS) entry which is preliminary data.</text>
</comment>
<dbReference type="EMBL" id="VSSQ01082806">
    <property type="protein sequence ID" value="MPN31320.1"/>
    <property type="molecule type" value="Genomic_DNA"/>
</dbReference>